<evidence type="ECO:0000256" key="3">
    <source>
        <dbReference type="ARBA" id="ARBA00022630"/>
    </source>
</evidence>
<dbReference type="Pfam" id="PF00732">
    <property type="entry name" value="GMC_oxred_N"/>
    <property type="match status" value="2"/>
</dbReference>
<dbReference type="InterPro" id="IPR036188">
    <property type="entry name" value="FAD/NAD-bd_sf"/>
</dbReference>
<evidence type="ECO:0000256" key="5">
    <source>
        <dbReference type="RuleBase" id="RU003968"/>
    </source>
</evidence>
<comment type="cofactor">
    <cofactor evidence="1">
        <name>FAD</name>
        <dbReference type="ChEBI" id="CHEBI:57692"/>
    </cofactor>
</comment>
<dbReference type="EMBL" id="JAHLQT010047222">
    <property type="protein sequence ID" value="KAG7153247.1"/>
    <property type="molecule type" value="Genomic_DNA"/>
</dbReference>
<dbReference type="Gene3D" id="3.50.50.60">
    <property type="entry name" value="FAD/NAD(P)-binding domain"/>
    <property type="match status" value="3"/>
</dbReference>
<feature type="domain" description="Glucose-methanol-choline oxidoreductase N-terminal" evidence="6">
    <location>
        <begin position="202"/>
        <end position="225"/>
    </location>
</feature>
<evidence type="ECO:0000256" key="1">
    <source>
        <dbReference type="ARBA" id="ARBA00001974"/>
    </source>
</evidence>
<evidence type="ECO:0000313" key="9">
    <source>
        <dbReference type="Proteomes" id="UP000747542"/>
    </source>
</evidence>
<dbReference type="PANTHER" id="PTHR11552">
    <property type="entry name" value="GLUCOSE-METHANOL-CHOLINE GMC OXIDOREDUCTASE"/>
    <property type="match status" value="1"/>
</dbReference>
<keyword evidence="9" id="KW-1185">Reference proteome</keyword>
<organism evidence="8 9">
    <name type="scientific">Homarus americanus</name>
    <name type="common">American lobster</name>
    <dbReference type="NCBI Taxonomy" id="6706"/>
    <lineage>
        <taxon>Eukaryota</taxon>
        <taxon>Metazoa</taxon>
        <taxon>Ecdysozoa</taxon>
        <taxon>Arthropoda</taxon>
        <taxon>Crustacea</taxon>
        <taxon>Multicrustacea</taxon>
        <taxon>Malacostraca</taxon>
        <taxon>Eumalacostraca</taxon>
        <taxon>Eucarida</taxon>
        <taxon>Decapoda</taxon>
        <taxon>Pleocyemata</taxon>
        <taxon>Astacidea</taxon>
        <taxon>Nephropoidea</taxon>
        <taxon>Nephropidae</taxon>
        <taxon>Homarus</taxon>
    </lineage>
</organism>
<dbReference type="GO" id="GO:0016614">
    <property type="term" value="F:oxidoreductase activity, acting on CH-OH group of donors"/>
    <property type="evidence" value="ECO:0007669"/>
    <property type="project" value="InterPro"/>
</dbReference>
<dbReference type="InterPro" id="IPR012132">
    <property type="entry name" value="GMC_OxRdtase"/>
</dbReference>
<dbReference type="InterPro" id="IPR000172">
    <property type="entry name" value="GMC_OxRdtase_N"/>
</dbReference>
<comment type="similarity">
    <text evidence="2 5">Belongs to the GMC oxidoreductase family.</text>
</comment>
<dbReference type="Proteomes" id="UP000747542">
    <property type="component" value="Unassembled WGS sequence"/>
</dbReference>
<dbReference type="SUPFAM" id="SSF51905">
    <property type="entry name" value="FAD/NAD(P)-binding domain"/>
    <property type="match status" value="1"/>
</dbReference>
<evidence type="ECO:0000259" key="7">
    <source>
        <dbReference type="PROSITE" id="PS00624"/>
    </source>
</evidence>
<evidence type="ECO:0000256" key="2">
    <source>
        <dbReference type="ARBA" id="ARBA00010790"/>
    </source>
</evidence>
<feature type="domain" description="Glucose-methanol-choline oxidoreductase N-terminal" evidence="7">
    <location>
        <begin position="358"/>
        <end position="372"/>
    </location>
</feature>
<dbReference type="PANTHER" id="PTHR11552:SF147">
    <property type="entry name" value="CHOLINE DEHYDROGENASE, MITOCHONDRIAL"/>
    <property type="match status" value="1"/>
</dbReference>
<keyword evidence="3 5" id="KW-0285">Flavoprotein</keyword>
<evidence type="ECO:0000313" key="8">
    <source>
        <dbReference type="EMBL" id="KAG7153247.1"/>
    </source>
</evidence>
<sequence>MTCNYEDIFGSSSIKQEGALYVIIQEEISHSYNLLWIRALVNRGVWQGLGVNKWDCEEEGKNGFHWDEDVELLAQWLRLGCSVSPAAWCESHRPHHQCFRHGVRYQHQRGGRGDDEGGYRLSTATVGGGTAGCVLAARLSEVPEWRVLLLEAGGPPPPETSIPGLLSLNFLPGNDVDWDYTTVPQRHGLKAFVNRAGRLIQGRTLGGSSAINGMFYVRGNRRDFDRWAAQGNPGWDYHSVFPYFIKAQDYCGRYVGKGDSLQGHSGPLGVTPGSVGPLTKTFFKAGHQLGYPTIDINSHGEIGFSFSQYTIKGGVRSSTAEAYLHPASFRPNLHILHSATVLQVLKVLANREVVMSAGAIASPKLLMLSGVGPIHHLQHHQNFHDHIGVNGLVWTIPGNPLTGTLQTVSAFKQYMLSRQGPLTTVNAEFINAWIRVLEGDPYWPDIQIFFSSIAATEDKGSFYPSVWGHDRPMFKEYFWDIYGSNAFGMRPTLVQPKSRGSITLKSKDPKQHPNIDPNYLSHPDDVRALVDGIKFTVTLGNASAFTRSVKAKFNNKDHITACEGCVILINQREKACLTKYREIVSQKSFPGCEDIAYGTDAYWTCFIRHMATTTYHFAGSCKMAPSSDPFGVVDHNLRVRGVSGLRVVDASMMPTVTTGNTNVPTIMIAEKASDIIKQQFSSHVLIENIGNFINSQIVDSTPGSLSPKPW</sequence>
<proteinExistence type="inferred from homology"/>
<keyword evidence="4 5" id="KW-0274">FAD</keyword>
<protein>
    <submittedName>
        <fullName evidence="8">Glucose dehydrogenase [FAD quinone]-like 12</fullName>
    </submittedName>
</protein>
<reference evidence="8" key="1">
    <citation type="journal article" date="2021" name="Sci. Adv.">
        <title>The American lobster genome reveals insights on longevity, neural, and immune adaptations.</title>
        <authorList>
            <person name="Polinski J.M."/>
            <person name="Zimin A.V."/>
            <person name="Clark K.F."/>
            <person name="Kohn A.B."/>
            <person name="Sadowski N."/>
            <person name="Timp W."/>
            <person name="Ptitsyn A."/>
            <person name="Khanna P."/>
            <person name="Romanova D.Y."/>
            <person name="Williams P."/>
            <person name="Greenwood S.J."/>
            <person name="Moroz L.L."/>
            <person name="Walt D.R."/>
            <person name="Bodnar A.G."/>
        </authorList>
    </citation>
    <scope>NUCLEOTIDE SEQUENCE</scope>
    <source>
        <strain evidence="8">GMGI-L3</strain>
    </source>
</reference>
<gene>
    <name evidence="8" type="primary">Gld-L12</name>
    <name evidence="8" type="ORF">Hamer_G021856</name>
</gene>
<name>A0A8J5MIV6_HOMAM</name>
<accession>A0A8J5MIV6</accession>
<dbReference type="InterPro" id="IPR007867">
    <property type="entry name" value="GMC_OxRtase_C"/>
</dbReference>
<dbReference type="SUPFAM" id="SSF54373">
    <property type="entry name" value="FAD-linked reductases, C-terminal domain"/>
    <property type="match status" value="1"/>
</dbReference>
<dbReference type="PROSITE" id="PS00624">
    <property type="entry name" value="GMC_OXRED_2"/>
    <property type="match status" value="1"/>
</dbReference>
<dbReference type="Gene3D" id="3.30.560.10">
    <property type="entry name" value="Glucose Oxidase, domain 3"/>
    <property type="match status" value="3"/>
</dbReference>
<dbReference type="PROSITE" id="PS00623">
    <property type="entry name" value="GMC_OXRED_1"/>
    <property type="match status" value="1"/>
</dbReference>
<comment type="caution">
    <text evidence="8">The sequence shown here is derived from an EMBL/GenBank/DDBJ whole genome shotgun (WGS) entry which is preliminary data.</text>
</comment>
<dbReference type="GO" id="GO:0050660">
    <property type="term" value="F:flavin adenine dinucleotide binding"/>
    <property type="evidence" value="ECO:0007669"/>
    <property type="project" value="InterPro"/>
</dbReference>
<evidence type="ECO:0000256" key="4">
    <source>
        <dbReference type="ARBA" id="ARBA00022827"/>
    </source>
</evidence>
<dbReference type="AlphaFoldDB" id="A0A8J5MIV6"/>
<evidence type="ECO:0000259" key="6">
    <source>
        <dbReference type="PROSITE" id="PS00623"/>
    </source>
</evidence>
<dbReference type="Pfam" id="PF05199">
    <property type="entry name" value="GMC_oxred_C"/>
    <property type="match status" value="1"/>
</dbReference>